<gene>
    <name evidence="5 9" type="primary">rtcA</name>
    <name evidence="9" type="ORF">ETAA8_26480</name>
</gene>
<reference evidence="9 10" key="1">
    <citation type="submission" date="2019-02" db="EMBL/GenBank/DDBJ databases">
        <title>Deep-cultivation of Planctomycetes and their phenomic and genomic characterization uncovers novel biology.</title>
        <authorList>
            <person name="Wiegand S."/>
            <person name="Jogler M."/>
            <person name="Boedeker C."/>
            <person name="Pinto D."/>
            <person name="Vollmers J."/>
            <person name="Rivas-Marin E."/>
            <person name="Kohn T."/>
            <person name="Peeters S.H."/>
            <person name="Heuer A."/>
            <person name="Rast P."/>
            <person name="Oberbeckmann S."/>
            <person name="Bunk B."/>
            <person name="Jeske O."/>
            <person name="Meyerdierks A."/>
            <person name="Storesund J.E."/>
            <person name="Kallscheuer N."/>
            <person name="Luecker S."/>
            <person name="Lage O.M."/>
            <person name="Pohl T."/>
            <person name="Merkel B.J."/>
            <person name="Hornburger P."/>
            <person name="Mueller R.-W."/>
            <person name="Bruemmer F."/>
            <person name="Labrenz M."/>
            <person name="Spormann A.M."/>
            <person name="Op den Camp H."/>
            <person name="Overmann J."/>
            <person name="Amann R."/>
            <person name="Jetten M.S.M."/>
            <person name="Mascher T."/>
            <person name="Medema M.H."/>
            <person name="Devos D.P."/>
            <person name="Kaster A.-K."/>
            <person name="Ovreas L."/>
            <person name="Rohde M."/>
            <person name="Galperin M.Y."/>
            <person name="Jogler C."/>
        </authorList>
    </citation>
    <scope>NUCLEOTIDE SEQUENCE [LARGE SCALE GENOMIC DNA]</scope>
    <source>
        <strain evidence="9 10">ETA_A8</strain>
    </source>
</reference>
<organism evidence="9 10">
    <name type="scientific">Anatilimnocola aggregata</name>
    <dbReference type="NCBI Taxonomy" id="2528021"/>
    <lineage>
        <taxon>Bacteria</taxon>
        <taxon>Pseudomonadati</taxon>
        <taxon>Planctomycetota</taxon>
        <taxon>Planctomycetia</taxon>
        <taxon>Pirellulales</taxon>
        <taxon>Pirellulaceae</taxon>
        <taxon>Anatilimnocola</taxon>
    </lineage>
</organism>
<evidence type="ECO:0000313" key="10">
    <source>
        <dbReference type="Proteomes" id="UP000315017"/>
    </source>
</evidence>
<keyword evidence="10" id="KW-1185">Reference proteome</keyword>
<evidence type="ECO:0000313" key="9">
    <source>
        <dbReference type="EMBL" id="QDU27560.1"/>
    </source>
</evidence>
<dbReference type="AlphaFoldDB" id="A0A517YBD7"/>
<evidence type="ECO:0000259" key="8">
    <source>
        <dbReference type="Pfam" id="PF05189"/>
    </source>
</evidence>
<dbReference type="InterPro" id="IPR020719">
    <property type="entry name" value="RNA3'_term_phos_cycl-like_CS"/>
</dbReference>
<feature type="active site" description="Tele-AMP-histidine intermediate" evidence="5">
    <location>
        <position position="310"/>
    </location>
</feature>
<dbReference type="GO" id="GO:0003963">
    <property type="term" value="F:RNA-3'-phosphate cyclase activity"/>
    <property type="evidence" value="ECO:0007669"/>
    <property type="project" value="UniProtKB-UniRule"/>
</dbReference>
<dbReference type="Gene3D" id="3.30.360.20">
    <property type="entry name" value="RNA 3'-terminal phosphate cyclase, insert domain"/>
    <property type="match status" value="1"/>
</dbReference>
<dbReference type="KEGG" id="aagg:ETAA8_26480"/>
<dbReference type="PANTHER" id="PTHR11096:SF0">
    <property type="entry name" value="RNA 3'-TERMINAL PHOSPHATE CYCLASE"/>
    <property type="match status" value="1"/>
</dbReference>
<dbReference type="NCBIfam" id="NF003246">
    <property type="entry name" value="PRK04204.1-2"/>
    <property type="match status" value="1"/>
</dbReference>
<dbReference type="HAMAP" id="MF_00200">
    <property type="entry name" value="RTC"/>
    <property type="match status" value="1"/>
</dbReference>
<dbReference type="InterPro" id="IPR036553">
    <property type="entry name" value="RPTC_insert"/>
</dbReference>
<keyword evidence="5" id="KW-0963">Cytoplasm</keyword>
<protein>
    <recommendedName>
        <fullName evidence="5 6">RNA 3'-terminal phosphate cyclase</fullName>
        <shortName evidence="5">RNA cyclase</shortName>
        <shortName evidence="5">RNA-3'-phosphate cyclase</shortName>
        <ecNumber evidence="5 6">6.5.1.4</ecNumber>
    </recommendedName>
</protein>
<comment type="similarity">
    <text evidence="1 5">Belongs to the RNA 3'-terminal cyclase family. Type 1 subfamily.</text>
</comment>
<dbReference type="EMBL" id="CP036274">
    <property type="protein sequence ID" value="QDU27560.1"/>
    <property type="molecule type" value="Genomic_DNA"/>
</dbReference>
<dbReference type="GO" id="GO:0006396">
    <property type="term" value="P:RNA processing"/>
    <property type="evidence" value="ECO:0007669"/>
    <property type="project" value="UniProtKB-UniRule"/>
</dbReference>
<dbReference type="InterPro" id="IPR013792">
    <property type="entry name" value="RNA3'P_cycl/enolpyr_Trfase_a/b"/>
</dbReference>
<dbReference type="EC" id="6.5.1.4" evidence="5 6"/>
<dbReference type="SUPFAM" id="SSF52913">
    <property type="entry name" value="RNA 3'-terminal phosphate cyclase, RPTC, insert domain"/>
    <property type="match status" value="1"/>
</dbReference>
<dbReference type="Gene3D" id="3.65.10.20">
    <property type="entry name" value="RNA 3'-terminal phosphate cyclase domain"/>
    <property type="match status" value="1"/>
</dbReference>
<keyword evidence="2 5" id="KW-0436">Ligase</keyword>
<dbReference type="OrthoDB" id="9789235at2"/>
<accession>A0A517YBD7</accession>
<dbReference type="Pfam" id="PF05189">
    <property type="entry name" value="RTC_insert"/>
    <property type="match status" value="1"/>
</dbReference>
<dbReference type="NCBIfam" id="TIGR03399">
    <property type="entry name" value="RNA_3prim_cycl"/>
    <property type="match status" value="1"/>
</dbReference>
<proteinExistence type="inferred from homology"/>
<feature type="domain" description="RNA 3'-terminal phosphate cyclase" evidence="7">
    <location>
        <begin position="9"/>
        <end position="327"/>
    </location>
</feature>
<evidence type="ECO:0000256" key="3">
    <source>
        <dbReference type="ARBA" id="ARBA00022741"/>
    </source>
</evidence>
<keyword evidence="3 5" id="KW-0547">Nucleotide-binding</keyword>
<dbReference type="GO" id="GO:0005737">
    <property type="term" value="C:cytoplasm"/>
    <property type="evidence" value="ECO:0007669"/>
    <property type="project" value="UniProtKB-SubCell"/>
</dbReference>
<dbReference type="GO" id="GO:0005524">
    <property type="term" value="F:ATP binding"/>
    <property type="evidence" value="ECO:0007669"/>
    <property type="project" value="UniProtKB-KW"/>
</dbReference>
<dbReference type="InterPro" id="IPR013791">
    <property type="entry name" value="RNA3'-term_phos_cycl_insert"/>
</dbReference>
<evidence type="ECO:0000256" key="4">
    <source>
        <dbReference type="ARBA" id="ARBA00024481"/>
    </source>
</evidence>
<feature type="domain" description="RNA 3'-terminal phosphate cyclase insert" evidence="8">
    <location>
        <begin position="181"/>
        <end position="271"/>
    </location>
</feature>
<dbReference type="RefSeq" id="WP_145088482.1">
    <property type="nucleotide sequence ID" value="NZ_CP036274.1"/>
</dbReference>
<dbReference type="InterPro" id="IPR000228">
    <property type="entry name" value="RNA3'_term_phos_cyc"/>
</dbReference>
<dbReference type="Proteomes" id="UP000315017">
    <property type="component" value="Chromosome"/>
</dbReference>
<comment type="subcellular location">
    <subcellularLocation>
        <location evidence="5">Cytoplasm</location>
    </subcellularLocation>
</comment>
<dbReference type="SUPFAM" id="SSF55205">
    <property type="entry name" value="EPT/RTPC-like"/>
    <property type="match status" value="1"/>
</dbReference>
<feature type="binding site" evidence="5">
    <location>
        <begin position="281"/>
        <end position="285"/>
    </location>
    <ligand>
        <name>ATP</name>
        <dbReference type="ChEBI" id="CHEBI:30616"/>
    </ligand>
</feature>
<dbReference type="InterPro" id="IPR017770">
    <property type="entry name" value="RNA3'_term_phos_cyc_type_1"/>
</dbReference>
<dbReference type="PIRSF" id="PIRSF005378">
    <property type="entry name" value="RNA3'_term_phos_cycl_euk"/>
    <property type="match status" value="1"/>
</dbReference>
<comment type="function">
    <text evidence="5">Catalyzes the conversion of 3'-phosphate to a 2',3'-cyclic phosphodiester at the end of RNA. The mechanism of action of the enzyme occurs in 3 steps: (A) adenylation of the enzyme by ATP; (B) transfer of adenylate to an RNA-N3'P to produce RNA-N3'PP5'A; (C) and attack of the adjacent 2'-hydroxyl on the 3'-phosphorus in the diester linkage to produce the cyclic end product. The biological role of this enzyme is unknown but it is likely to function in some aspects of cellular RNA processing.</text>
</comment>
<evidence type="ECO:0000256" key="1">
    <source>
        <dbReference type="ARBA" id="ARBA00009206"/>
    </source>
</evidence>
<dbReference type="InterPro" id="IPR037136">
    <property type="entry name" value="RNA3'_phos_cyclase_dom_sf"/>
</dbReference>
<evidence type="ECO:0000256" key="6">
    <source>
        <dbReference type="NCBIfam" id="TIGR03399"/>
    </source>
</evidence>
<dbReference type="InterPro" id="IPR023797">
    <property type="entry name" value="RNA3'_phos_cyclase_dom"/>
</dbReference>
<sequence length="351" mass="37687">MIEIDGSAGEGGGQIVRSSLALSLVTGQPVMLQNIRAKRKNSGLAKQHLVAVQASAAISSARLRGAALGSSQLWFEPGEVQPGEYTFSIGTAGSASLVLQTVLAPLLVASGPSSLVIEGGTHNPLAPPVDFLQRSYAPLVRQLGPGLQLELERHGFYPAGGGRLRVYIEPREPLVGLQLLARGKLLKQRARALVANLPKTIAERECHELRRLSGWAKEWLKAEEVPAHGCGNVVLIELEFEHVTELFVAFGERGVRAEEVARRAWQETEEYLAHAAPVGPHLADQLMLPLAIAAHQGQASEFRTCTLSGHSLTHIDIIQRFLPVQFTQSEPEPGLVDVRVAPQASQPAAAS</sequence>
<dbReference type="Pfam" id="PF01137">
    <property type="entry name" value="RTC"/>
    <property type="match status" value="1"/>
</dbReference>
<dbReference type="PANTHER" id="PTHR11096">
    <property type="entry name" value="RNA 3' TERMINAL PHOSPHATE CYCLASE"/>
    <property type="match status" value="1"/>
</dbReference>
<evidence type="ECO:0000256" key="2">
    <source>
        <dbReference type="ARBA" id="ARBA00022598"/>
    </source>
</evidence>
<keyword evidence="5" id="KW-0067">ATP-binding</keyword>
<name>A0A517YBD7_9BACT</name>
<feature type="binding site" evidence="5">
    <location>
        <position position="100"/>
    </location>
    <ligand>
        <name>ATP</name>
        <dbReference type="ChEBI" id="CHEBI:30616"/>
    </ligand>
</feature>
<evidence type="ECO:0000256" key="5">
    <source>
        <dbReference type="HAMAP-Rule" id="MF_00200"/>
    </source>
</evidence>
<comment type="catalytic activity">
    <reaction evidence="4 5">
        <text>a 3'-end 3'-phospho-ribonucleotide-RNA + ATP = a 3'-end 2',3'-cyclophospho-ribonucleotide-RNA + AMP + diphosphate</text>
        <dbReference type="Rhea" id="RHEA:23976"/>
        <dbReference type="Rhea" id="RHEA-COMP:10463"/>
        <dbReference type="Rhea" id="RHEA-COMP:10464"/>
        <dbReference type="ChEBI" id="CHEBI:30616"/>
        <dbReference type="ChEBI" id="CHEBI:33019"/>
        <dbReference type="ChEBI" id="CHEBI:83062"/>
        <dbReference type="ChEBI" id="CHEBI:83064"/>
        <dbReference type="ChEBI" id="CHEBI:456215"/>
        <dbReference type="EC" id="6.5.1.4"/>
    </reaction>
</comment>
<dbReference type="PROSITE" id="PS01287">
    <property type="entry name" value="RTC"/>
    <property type="match status" value="1"/>
</dbReference>
<evidence type="ECO:0000259" key="7">
    <source>
        <dbReference type="Pfam" id="PF01137"/>
    </source>
</evidence>